<dbReference type="CDD" id="cd19598">
    <property type="entry name" value="serpin77Ba-like_insects"/>
    <property type="match status" value="1"/>
</dbReference>
<keyword evidence="7" id="KW-1185">Reference proteome</keyword>
<dbReference type="Gene3D" id="2.30.39.10">
    <property type="entry name" value="Alpha-1-antitrypsin, domain 1"/>
    <property type="match status" value="1"/>
</dbReference>
<evidence type="ECO:0000313" key="7">
    <source>
        <dbReference type="Proteomes" id="UP000001070"/>
    </source>
</evidence>
<dbReference type="InterPro" id="IPR023795">
    <property type="entry name" value="Serpin_CS"/>
</dbReference>
<dbReference type="PhylomeDB" id="B4IWX7"/>
<dbReference type="PROSITE" id="PS00284">
    <property type="entry name" value="SERPIN"/>
    <property type="match status" value="1"/>
</dbReference>
<dbReference type="FunCoup" id="B4IWX7">
    <property type="interactions" value="66"/>
</dbReference>
<dbReference type="Pfam" id="PF00079">
    <property type="entry name" value="Serpin"/>
    <property type="match status" value="1"/>
</dbReference>
<feature type="domain" description="Serpin" evidence="5">
    <location>
        <begin position="76"/>
        <end position="442"/>
    </location>
</feature>
<evidence type="ECO:0000256" key="2">
    <source>
        <dbReference type="ARBA" id="ARBA00022900"/>
    </source>
</evidence>
<comment type="similarity">
    <text evidence="3">Belongs to the serpin family.</text>
</comment>
<dbReference type="FunFam" id="2.30.39.10:FF:000025">
    <property type="entry name" value="Serpin 77Bb"/>
    <property type="match status" value="1"/>
</dbReference>
<dbReference type="PANTHER" id="PTHR11461:SF367">
    <property type="entry name" value="GH21475P-RELATED"/>
    <property type="match status" value="1"/>
</dbReference>
<dbReference type="Gene3D" id="3.30.497.10">
    <property type="entry name" value="Antithrombin, subunit I, domain 2"/>
    <property type="match status" value="1"/>
</dbReference>
<dbReference type="SMART" id="SM00093">
    <property type="entry name" value="SERPIN"/>
    <property type="match status" value="1"/>
</dbReference>
<sequence>MILADNAMRLGVGILLLCVICLGQQQFPPLSVGSTLEALTPSAAFQSNNSPNQALLSNFNRETLRSIAKGAQEFGLDLLSRISIGLGNNMTDFMISPFSVWSLLILIYEGAAGQTYQELRKALRIRVEDAELRSVYRVWSQYLNTKTSTIEVAALQALYTDVEYPVKSSYRDVVKAYQVEPMEVDFYNRETALLINTATNLTTRGLIPYAVLPQEIYGVKIFMLSSLFFKGQWKFPFNVSETHPEPFFNERDSPISQVQMMTQMGNFAFLTNLEGLDGYVLELPYGVQNRLSMIVVLPKRGFKLKDIANNLNRLGLSPILERLEKFASNADVDNEVEVIMPKFTTTTDFNLVKLLESMGIRDLFNKNTANLNRLSNGLYANLCVHATKIIVNEQGTTAAGVTVSSLSNKSTPPKFHLNRPFMYMIVEKSTGLLLFAGEVKNPKSF</sequence>
<dbReference type="KEGG" id="dgr:6557118"/>
<dbReference type="SUPFAM" id="SSF56574">
    <property type="entry name" value="Serpins"/>
    <property type="match status" value="1"/>
</dbReference>
<organism evidence="7">
    <name type="scientific">Drosophila grimshawi</name>
    <name type="common">Hawaiian fruit fly</name>
    <name type="synonym">Idiomyia grimshawi</name>
    <dbReference type="NCBI Taxonomy" id="7222"/>
    <lineage>
        <taxon>Eukaryota</taxon>
        <taxon>Metazoa</taxon>
        <taxon>Ecdysozoa</taxon>
        <taxon>Arthropoda</taxon>
        <taxon>Hexapoda</taxon>
        <taxon>Insecta</taxon>
        <taxon>Pterygota</taxon>
        <taxon>Neoptera</taxon>
        <taxon>Endopterygota</taxon>
        <taxon>Diptera</taxon>
        <taxon>Brachycera</taxon>
        <taxon>Muscomorpha</taxon>
        <taxon>Ephydroidea</taxon>
        <taxon>Drosophilidae</taxon>
        <taxon>Drosophila</taxon>
        <taxon>Hawaiian Drosophila</taxon>
    </lineage>
</organism>
<feature type="signal peptide" evidence="4">
    <location>
        <begin position="1"/>
        <end position="23"/>
    </location>
</feature>
<dbReference type="InterPro" id="IPR042185">
    <property type="entry name" value="Serpin_sf_2"/>
</dbReference>
<keyword evidence="4" id="KW-0732">Signal</keyword>
<protein>
    <submittedName>
        <fullName evidence="6">GH14729</fullName>
    </submittedName>
</protein>
<dbReference type="GO" id="GO:0005615">
    <property type="term" value="C:extracellular space"/>
    <property type="evidence" value="ECO:0007669"/>
    <property type="project" value="InterPro"/>
</dbReference>
<keyword evidence="1" id="KW-0646">Protease inhibitor</keyword>
<proteinExistence type="inferred from homology"/>
<feature type="chain" id="PRO_5002810927" evidence="4">
    <location>
        <begin position="24"/>
        <end position="445"/>
    </location>
</feature>
<dbReference type="MEROPS" id="I04.092"/>
<evidence type="ECO:0000256" key="3">
    <source>
        <dbReference type="RuleBase" id="RU000411"/>
    </source>
</evidence>
<dbReference type="STRING" id="7222.B4IWX7"/>
<dbReference type="InParanoid" id="B4IWX7"/>
<dbReference type="Proteomes" id="UP000001070">
    <property type="component" value="Unassembled WGS sequence"/>
</dbReference>
<name>B4IWX7_DROGR</name>
<dbReference type="HOGENOM" id="CLU_023330_0_1_1"/>
<reference evidence="6 7" key="1">
    <citation type="journal article" date="2007" name="Nature">
        <title>Evolution of genes and genomes on the Drosophila phylogeny.</title>
        <authorList>
            <consortium name="Drosophila 12 Genomes Consortium"/>
            <person name="Clark A.G."/>
            <person name="Eisen M.B."/>
            <person name="Smith D.R."/>
            <person name="Bergman C.M."/>
            <person name="Oliver B."/>
            <person name="Markow T.A."/>
            <person name="Kaufman T.C."/>
            <person name="Kellis M."/>
            <person name="Gelbart W."/>
            <person name="Iyer V.N."/>
            <person name="Pollard D.A."/>
            <person name="Sackton T.B."/>
            <person name="Larracuente A.M."/>
            <person name="Singh N.D."/>
            <person name="Abad J.P."/>
            <person name="Abt D.N."/>
            <person name="Adryan B."/>
            <person name="Aguade M."/>
            <person name="Akashi H."/>
            <person name="Anderson W.W."/>
            <person name="Aquadro C.F."/>
            <person name="Ardell D.H."/>
            <person name="Arguello R."/>
            <person name="Artieri C.G."/>
            <person name="Barbash D.A."/>
            <person name="Barker D."/>
            <person name="Barsanti P."/>
            <person name="Batterham P."/>
            <person name="Batzoglou S."/>
            <person name="Begun D."/>
            <person name="Bhutkar A."/>
            <person name="Blanco E."/>
            <person name="Bosak S.A."/>
            <person name="Bradley R.K."/>
            <person name="Brand A.D."/>
            <person name="Brent M.R."/>
            <person name="Brooks A.N."/>
            <person name="Brown R.H."/>
            <person name="Butlin R.K."/>
            <person name="Caggese C."/>
            <person name="Calvi B.R."/>
            <person name="Bernardo de Carvalho A."/>
            <person name="Caspi A."/>
            <person name="Castrezana S."/>
            <person name="Celniker S.E."/>
            <person name="Chang J.L."/>
            <person name="Chapple C."/>
            <person name="Chatterji S."/>
            <person name="Chinwalla A."/>
            <person name="Civetta A."/>
            <person name="Clifton S.W."/>
            <person name="Comeron J.M."/>
            <person name="Costello J.C."/>
            <person name="Coyne J.A."/>
            <person name="Daub J."/>
            <person name="David R.G."/>
            <person name="Delcher A.L."/>
            <person name="Delehaunty K."/>
            <person name="Do C.B."/>
            <person name="Ebling H."/>
            <person name="Edwards K."/>
            <person name="Eickbush T."/>
            <person name="Evans J.D."/>
            <person name="Filipski A."/>
            <person name="Findeiss S."/>
            <person name="Freyhult E."/>
            <person name="Fulton L."/>
            <person name="Fulton R."/>
            <person name="Garcia A.C."/>
            <person name="Gardiner A."/>
            <person name="Garfield D.A."/>
            <person name="Garvin B.E."/>
            <person name="Gibson G."/>
            <person name="Gilbert D."/>
            <person name="Gnerre S."/>
            <person name="Godfrey J."/>
            <person name="Good R."/>
            <person name="Gotea V."/>
            <person name="Gravely B."/>
            <person name="Greenberg A.J."/>
            <person name="Griffiths-Jones S."/>
            <person name="Gross S."/>
            <person name="Guigo R."/>
            <person name="Gustafson E.A."/>
            <person name="Haerty W."/>
            <person name="Hahn M.W."/>
            <person name="Halligan D.L."/>
            <person name="Halpern A.L."/>
            <person name="Halter G.M."/>
            <person name="Han M.V."/>
            <person name="Heger A."/>
            <person name="Hillier L."/>
            <person name="Hinrichs A.S."/>
            <person name="Holmes I."/>
            <person name="Hoskins R.A."/>
            <person name="Hubisz M.J."/>
            <person name="Hultmark D."/>
            <person name="Huntley M.A."/>
            <person name="Jaffe D.B."/>
            <person name="Jagadeeshan S."/>
            <person name="Jeck W.R."/>
            <person name="Johnson J."/>
            <person name="Jones C.D."/>
            <person name="Jordan W.C."/>
            <person name="Karpen G.H."/>
            <person name="Kataoka E."/>
            <person name="Keightley P.D."/>
            <person name="Kheradpour P."/>
            <person name="Kirkness E.F."/>
            <person name="Koerich L.B."/>
            <person name="Kristiansen K."/>
            <person name="Kudrna D."/>
            <person name="Kulathinal R.J."/>
            <person name="Kumar S."/>
            <person name="Kwok R."/>
            <person name="Lander E."/>
            <person name="Langley C.H."/>
            <person name="Lapoint R."/>
            <person name="Lazzaro B.P."/>
            <person name="Lee S.J."/>
            <person name="Levesque L."/>
            <person name="Li R."/>
            <person name="Lin C.F."/>
            <person name="Lin M.F."/>
            <person name="Lindblad-Toh K."/>
            <person name="Llopart A."/>
            <person name="Long M."/>
            <person name="Low L."/>
            <person name="Lozovsky E."/>
            <person name="Lu J."/>
            <person name="Luo M."/>
            <person name="Machado C.A."/>
            <person name="Makalowski W."/>
            <person name="Marzo M."/>
            <person name="Matsuda M."/>
            <person name="Matzkin L."/>
            <person name="McAllister B."/>
            <person name="McBride C.S."/>
            <person name="McKernan B."/>
            <person name="McKernan K."/>
            <person name="Mendez-Lago M."/>
            <person name="Minx P."/>
            <person name="Mollenhauer M.U."/>
            <person name="Montooth K."/>
            <person name="Mount S.M."/>
            <person name="Mu X."/>
            <person name="Myers E."/>
            <person name="Negre B."/>
            <person name="Newfeld S."/>
            <person name="Nielsen R."/>
            <person name="Noor M.A."/>
            <person name="O'Grady P."/>
            <person name="Pachter L."/>
            <person name="Papaceit M."/>
            <person name="Parisi M.J."/>
            <person name="Parisi M."/>
            <person name="Parts L."/>
            <person name="Pedersen J.S."/>
            <person name="Pesole G."/>
            <person name="Phillippy A.M."/>
            <person name="Ponting C.P."/>
            <person name="Pop M."/>
            <person name="Porcelli D."/>
            <person name="Powell J.R."/>
            <person name="Prohaska S."/>
            <person name="Pruitt K."/>
            <person name="Puig M."/>
            <person name="Quesneville H."/>
            <person name="Ram K.R."/>
            <person name="Rand D."/>
            <person name="Rasmussen M.D."/>
            <person name="Reed L.K."/>
            <person name="Reenan R."/>
            <person name="Reily A."/>
            <person name="Remington K.A."/>
            <person name="Rieger T.T."/>
            <person name="Ritchie M.G."/>
            <person name="Robin C."/>
            <person name="Rogers Y.H."/>
            <person name="Rohde C."/>
            <person name="Rozas J."/>
            <person name="Rubenfield M.J."/>
            <person name="Ruiz A."/>
            <person name="Russo S."/>
            <person name="Salzberg S.L."/>
            <person name="Sanchez-Gracia A."/>
            <person name="Saranga D.J."/>
            <person name="Sato H."/>
            <person name="Schaeffer S.W."/>
            <person name="Schatz M.C."/>
            <person name="Schlenke T."/>
            <person name="Schwartz R."/>
            <person name="Segarra C."/>
            <person name="Singh R.S."/>
            <person name="Sirot L."/>
            <person name="Sirota M."/>
            <person name="Sisneros N.B."/>
            <person name="Smith C.D."/>
            <person name="Smith T.F."/>
            <person name="Spieth J."/>
            <person name="Stage D.E."/>
            <person name="Stark A."/>
            <person name="Stephan W."/>
            <person name="Strausberg R.L."/>
            <person name="Strempel S."/>
            <person name="Sturgill D."/>
            <person name="Sutton G."/>
            <person name="Sutton G.G."/>
            <person name="Tao W."/>
            <person name="Teichmann S."/>
            <person name="Tobari Y.N."/>
            <person name="Tomimura Y."/>
            <person name="Tsolas J.M."/>
            <person name="Valente V.L."/>
            <person name="Venter E."/>
            <person name="Venter J.C."/>
            <person name="Vicario S."/>
            <person name="Vieira F.G."/>
            <person name="Vilella A.J."/>
            <person name="Villasante A."/>
            <person name="Walenz B."/>
            <person name="Wang J."/>
            <person name="Wasserman M."/>
            <person name="Watts T."/>
            <person name="Wilson D."/>
            <person name="Wilson R.K."/>
            <person name="Wing R.A."/>
            <person name="Wolfner M.F."/>
            <person name="Wong A."/>
            <person name="Wong G.K."/>
            <person name="Wu C.I."/>
            <person name="Wu G."/>
            <person name="Yamamoto D."/>
            <person name="Yang H.P."/>
            <person name="Yang S.P."/>
            <person name="Yorke J.A."/>
            <person name="Yoshida K."/>
            <person name="Zdobnov E."/>
            <person name="Zhang P."/>
            <person name="Zhang Y."/>
            <person name="Zimin A.V."/>
            <person name="Baldwin J."/>
            <person name="Abdouelleil A."/>
            <person name="Abdulkadir J."/>
            <person name="Abebe A."/>
            <person name="Abera B."/>
            <person name="Abreu J."/>
            <person name="Acer S.C."/>
            <person name="Aftuck L."/>
            <person name="Alexander A."/>
            <person name="An P."/>
            <person name="Anderson E."/>
            <person name="Anderson S."/>
            <person name="Arachi H."/>
            <person name="Azer M."/>
            <person name="Bachantsang P."/>
            <person name="Barry A."/>
            <person name="Bayul T."/>
            <person name="Berlin A."/>
            <person name="Bessette D."/>
            <person name="Bloom T."/>
            <person name="Blye J."/>
            <person name="Boguslavskiy L."/>
            <person name="Bonnet C."/>
            <person name="Boukhgalter B."/>
            <person name="Bourzgui I."/>
            <person name="Brown A."/>
            <person name="Cahill P."/>
            <person name="Channer S."/>
            <person name="Cheshatsang Y."/>
            <person name="Chuda L."/>
            <person name="Citroen M."/>
            <person name="Collymore A."/>
            <person name="Cooke P."/>
            <person name="Costello M."/>
            <person name="D'Aco K."/>
            <person name="Daza R."/>
            <person name="De Haan G."/>
            <person name="DeGray S."/>
            <person name="DeMaso C."/>
            <person name="Dhargay N."/>
            <person name="Dooley K."/>
            <person name="Dooley E."/>
            <person name="Doricent M."/>
            <person name="Dorje P."/>
            <person name="Dorjee K."/>
            <person name="Dupes A."/>
            <person name="Elong R."/>
            <person name="Falk J."/>
            <person name="Farina A."/>
            <person name="Faro S."/>
            <person name="Ferguson D."/>
            <person name="Fisher S."/>
            <person name="Foley C.D."/>
            <person name="Franke A."/>
            <person name="Friedrich D."/>
            <person name="Gadbois L."/>
            <person name="Gearin G."/>
            <person name="Gearin C.R."/>
            <person name="Giannoukos G."/>
            <person name="Goode T."/>
            <person name="Graham J."/>
            <person name="Grandbois E."/>
            <person name="Grewal S."/>
            <person name="Gyaltsen K."/>
            <person name="Hafez N."/>
            <person name="Hagos B."/>
            <person name="Hall J."/>
            <person name="Henson C."/>
            <person name="Hollinger A."/>
            <person name="Honan T."/>
            <person name="Huard M.D."/>
            <person name="Hughes L."/>
            <person name="Hurhula B."/>
            <person name="Husby M.E."/>
            <person name="Kamat A."/>
            <person name="Kanga B."/>
            <person name="Kashin S."/>
            <person name="Khazanovich D."/>
            <person name="Kisner P."/>
            <person name="Lance K."/>
            <person name="Lara M."/>
            <person name="Lee W."/>
            <person name="Lennon N."/>
            <person name="Letendre F."/>
            <person name="LeVine R."/>
            <person name="Lipovsky A."/>
            <person name="Liu X."/>
            <person name="Liu J."/>
            <person name="Liu S."/>
            <person name="Lokyitsang T."/>
            <person name="Lokyitsang Y."/>
            <person name="Lubonja R."/>
            <person name="Lui A."/>
            <person name="MacDonald P."/>
            <person name="Magnisalis V."/>
            <person name="Maru K."/>
            <person name="Matthews C."/>
            <person name="McCusker W."/>
            <person name="McDonough S."/>
            <person name="Mehta T."/>
            <person name="Meldrim J."/>
            <person name="Meneus L."/>
            <person name="Mihai O."/>
            <person name="Mihalev A."/>
            <person name="Mihova T."/>
            <person name="Mittelman R."/>
            <person name="Mlenga V."/>
            <person name="Montmayeur A."/>
            <person name="Mulrain L."/>
            <person name="Navidi A."/>
            <person name="Naylor J."/>
            <person name="Negash T."/>
            <person name="Nguyen T."/>
            <person name="Nguyen N."/>
            <person name="Nicol R."/>
            <person name="Norbu C."/>
            <person name="Norbu N."/>
            <person name="Novod N."/>
            <person name="O'Neill B."/>
            <person name="Osman S."/>
            <person name="Markiewicz E."/>
            <person name="Oyono O.L."/>
            <person name="Patti C."/>
            <person name="Phunkhang P."/>
            <person name="Pierre F."/>
            <person name="Priest M."/>
            <person name="Raghuraman S."/>
            <person name="Rege F."/>
            <person name="Reyes R."/>
            <person name="Rise C."/>
            <person name="Rogov P."/>
            <person name="Ross K."/>
            <person name="Ryan E."/>
            <person name="Settipalli S."/>
            <person name="Shea T."/>
            <person name="Sherpa N."/>
            <person name="Shi L."/>
            <person name="Shih D."/>
            <person name="Sparrow T."/>
            <person name="Spaulding J."/>
            <person name="Stalker J."/>
            <person name="Stange-Thomann N."/>
            <person name="Stavropoulos S."/>
            <person name="Stone C."/>
            <person name="Strader C."/>
            <person name="Tesfaye S."/>
            <person name="Thomson T."/>
            <person name="Thoulutsang Y."/>
            <person name="Thoulutsang D."/>
            <person name="Topham K."/>
            <person name="Topping I."/>
            <person name="Tsamla T."/>
            <person name="Vassiliev H."/>
            <person name="Vo A."/>
            <person name="Wangchuk T."/>
            <person name="Wangdi T."/>
            <person name="Weiand M."/>
            <person name="Wilkinson J."/>
            <person name="Wilson A."/>
            <person name="Yadav S."/>
            <person name="Young G."/>
            <person name="Yu Q."/>
            <person name="Zembek L."/>
            <person name="Zhong D."/>
            <person name="Zimmer A."/>
            <person name="Zwirko Z."/>
            <person name="Jaffe D.B."/>
            <person name="Alvarez P."/>
            <person name="Brockman W."/>
            <person name="Butler J."/>
            <person name="Chin C."/>
            <person name="Gnerre S."/>
            <person name="Grabherr M."/>
            <person name="Kleber M."/>
            <person name="Mauceli E."/>
            <person name="MacCallum I."/>
        </authorList>
    </citation>
    <scope>NUCLEOTIDE SEQUENCE [LARGE SCALE GENOMIC DNA]</scope>
    <source>
        <strain evidence="7">Tucson 15287-2541.00</strain>
    </source>
</reference>
<dbReference type="eggNOG" id="KOG2392">
    <property type="taxonomic scope" value="Eukaryota"/>
</dbReference>
<evidence type="ECO:0000256" key="1">
    <source>
        <dbReference type="ARBA" id="ARBA00022690"/>
    </source>
</evidence>
<dbReference type="OrthoDB" id="9440847at2759"/>
<dbReference type="PANTHER" id="PTHR11461">
    <property type="entry name" value="SERINE PROTEASE INHIBITOR, SERPIN"/>
    <property type="match status" value="1"/>
</dbReference>
<keyword evidence="2" id="KW-0722">Serine protease inhibitor</keyword>
<dbReference type="AlphaFoldDB" id="B4IWX7"/>
<dbReference type="InterPro" id="IPR042178">
    <property type="entry name" value="Serpin_sf_1"/>
</dbReference>
<gene>
    <name evidence="6" type="primary">Dgri\GH14729</name>
    <name evidence="6" type="ORF">Dgri_GH14729</name>
</gene>
<dbReference type="SMR" id="B4IWX7"/>
<dbReference type="OMA" id="KPFQYMI"/>
<evidence type="ECO:0000256" key="4">
    <source>
        <dbReference type="SAM" id="SignalP"/>
    </source>
</evidence>
<accession>B4IWX7</accession>
<dbReference type="InterPro" id="IPR023796">
    <property type="entry name" value="Serpin_dom"/>
</dbReference>
<dbReference type="InterPro" id="IPR036186">
    <property type="entry name" value="Serpin_sf"/>
</dbReference>
<evidence type="ECO:0000313" key="6">
    <source>
        <dbReference type="EMBL" id="EDV97378.1"/>
    </source>
</evidence>
<dbReference type="EMBL" id="CH916366">
    <property type="protein sequence ID" value="EDV97378.1"/>
    <property type="molecule type" value="Genomic_DNA"/>
</dbReference>
<evidence type="ECO:0000259" key="5">
    <source>
        <dbReference type="SMART" id="SM00093"/>
    </source>
</evidence>
<dbReference type="InterPro" id="IPR000215">
    <property type="entry name" value="Serpin_fam"/>
</dbReference>
<dbReference type="GO" id="GO:0004867">
    <property type="term" value="F:serine-type endopeptidase inhibitor activity"/>
    <property type="evidence" value="ECO:0007669"/>
    <property type="project" value="UniProtKB-KW"/>
</dbReference>